<dbReference type="SUPFAM" id="SSF56349">
    <property type="entry name" value="DNA breaking-rejoining enzymes"/>
    <property type="match status" value="1"/>
</dbReference>
<keyword evidence="7" id="KW-1185">Reference proteome</keyword>
<dbReference type="SUPFAM" id="SSF47823">
    <property type="entry name" value="lambda integrase-like, N-terminal domain"/>
    <property type="match status" value="1"/>
</dbReference>
<dbReference type="GO" id="GO:0015074">
    <property type="term" value="P:DNA integration"/>
    <property type="evidence" value="ECO:0007669"/>
    <property type="project" value="InterPro"/>
</dbReference>
<sequence length="384" mass="42667">MSELIQHHQSAVSIVDSVGPLHSLEMVSRSFEQHTHSESTRRAYDGGWRTFTTFCANNGLAPLPASPETVRWFVASMAAPPHREPYAVSTIRQRLASISDRHLRSGYLDPTGHIGVVNLLRGFQKQSSRRPLRKTPLLLDDVVKIVRSMDHRAFPAGISAARDTLALWLGFAGALRRSEAAGLLMSSVQLHHSDGVHVHVGKSKTDQENQRADVVVLPYGSRPVSCAPCALHRWVALTKTYAEGSTSRITDMDRMLRETRWLGHVCGRPGSKREPLISNADLSSGLPLLRAVYRNRHSITVHRTGISGDALHAMLLTRMTEAKMSSDGYGYHSLRAGHVTQARRNGAPTEEIMRAGRWRNHDTVNIYDREHNPAARNSVMRLGL</sequence>
<dbReference type="PROSITE" id="PS51900">
    <property type="entry name" value="CB"/>
    <property type="match status" value="1"/>
</dbReference>
<dbReference type="Gene3D" id="1.10.443.10">
    <property type="entry name" value="Intergrase catalytic core"/>
    <property type="match status" value="1"/>
</dbReference>
<comment type="caution">
    <text evidence="6">The sequence shown here is derived from an EMBL/GenBank/DDBJ whole genome shotgun (WGS) entry which is preliminary data.</text>
</comment>
<keyword evidence="1 3" id="KW-0238">DNA-binding</keyword>
<dbReference type="InterPro" id="IPR010998">
    <property type="entry name" value="Integrase_recombinase_N"/>
</dbReference>
<gene>
    <name evidence="6" type="ORF">EDF62_1633</name>
</gene>
<feature type="domain" description="Core-binding (CB)" evidence="5">
    <location>
        <begin position="1"/>
        <end position="106"/>
    </location>
</feature>
<dbReference type="PANTHER" id="PTHR34605">
    <property type="entry name" value="PHAGE_INTEGRASE DOMAIN-CONTAINING PROTEIN"/>
    <property type="match status" value="1"/>
</dbReference>
<dbReference type="Gene3D" id="1.10.150.130">
    <property type="match status" value="1"/>
</dbReference>
<proteinExistence type="predicted"/>
<dbReference type="Proteomes" id="UP000295601">
    <property type="component" value="Unassembled WGS sequence"/>
</dbReference>
<dbReference type="PROSITE" id="PS51898">
    <property type="entry name" value="TYR_RECOMBINASE"/>
    <property type="match status" value="1"/>
</dbReference>
<reference evidence="6 7" key="1">
    <citation type="submission" date="2019-03" db="EMBL/GenBank/DDBJ databases">
        <title>Genomic analyses of the natural microbiome of Caenorhabditis elegans.</title>
        <authorList>
            <person name="Samuel B."/>
        </authorList>
    </citation>
    <scope>NUCLEOTIDE SEQUENCE [LARGE SCALE GENOMIC DNA]</scope>
    <source>
        <strain evidence="6 7">JUb18</strain>
    </source>
</reference>
<evidence type="ECO:0000313" key="7">
    <source>
        <dbReference type="Proteomes" id="UP000295601"/>
    </source>
</evidence>
<organism evidence="6 7">
    <name type="scientific">Leucobacter luti</name>
    <dbReference type="NCBI Taxonomy" id="340320"/>
    <lineage>
        <taxon>Bacteria</taxon>
        <taxon>Bacillati</taxon>
        <taxon>Actinomycetota</taxon>
        <taxon>Actinomycetes</taxon>
        <taxon>Micrococcales</taxon>
        <taxon>Microbacteriaceae</taxon>
        <taxon>Leucobacter</taxon>
    </lineage>
</organism>
<evidence type="ECO:0000256" key="2">
    <source>
        <dbReference type="ARBA" id="ARBA00023172"/>
    </source>
</evidence>
<dbReference type="InterPro" id="IPR052925">
    <property type="entry name" value="Phage_Integrase-like_Recomb"/>
</dbReference>
<dbReference type="RefSeq" id="WP_133616649.1">
    <property type="nucleotide sequence ID" value="NZ_SNYA01000004.1"/>
</dbReference>
<dbReference type="GO" id="GO:0006310">
    <property type="term" value="P:DNA recombination"/>
    <property type="evidence" value="ECO:0007669"/>
    <property type="project" value="UniProtKB-KW"/>
</dbReference>
<dbReference type="InterPro" id="IPR013762">
    <property type="entry name" value="Integrase-like_cat_sf"/>
</dbReference>
<evidence type="ECO:0000259" key="5">
    <source>
        <dbReference type="PROSITE" id="PS51900"/>
    </source>
</evidence>
<dbReference type="OrthoDB" id="9815875at2"/>
<protein>
    <submittedName>
        <fullName evidence="6">Phage integrase family protein</fullName>
    </submittedName>
</protein>
<evidence type="ECO:0000259" key="4">
    <source>
        <dbReference type="PROSITE" id="PS51898"/>
    </source>
</evidence>
<evidence type="ECO:0000313" key="6">
    <source>
        <dbReference type="EMBL" id="TDP92426.1"/>
    </source>
</evidence>
<dbReference type="InterPro" id="IPR002104">
    <property type="entry name" value="Integrase_catalytic"/>
</dbReference>
<feature type="domain" description="Tyr recombinase" evidence="4">
    <location>
        <begin position="132"/>
        <end position="381"/>
    </location>
</feature>
<dbReference type="EMBL" id="SNYA01000004">
    <property type="protein sequence ID" value="TDP92426.1"/>
    <property type="molecule type" value="Genomic_DNA"/>
</dbReference>
<dbReference type="PANTHER" id="PTHR34605:SF3">
    <property type="entry name" value="P CELL-TYPE AGGLUTINATION PROTEIN MAP4-LIKE-RELATED"/>
    <property type="match status" value="1"/>
</dbReference>
<evidence type="ECO:0000256" key="1">
    <source>
        <dbReference type="ARBA" id="ARBA00023125"/>
    </source>
</evidence>
<dbReference type="AlphaFoldDB" id="A0A4R6S1B7"/>
<accession>A0A4R6S1B7</accession>
<dbReference type="InterPro" id="IPR044068">
    <property type="entry name" value="CB"/>
</dbReference>
<dbReference type="InterPro" id="IPR011010">
    <property type="entry name" value="DNA_brk_join_enz"/>
</dbReference>
<dbReference type="GO" id="GO:0003677">
    <property type="term" value="F:DNA binding"/>
    <property type="evidence" value="ECO:0007669"/>
    <property type="project" value="UniProtKB-UniRule"/>
</dbReference>
<evidence type="ECO:0000256" key="3">
    <source>
        <dbReference type="PROSITE-ProRule" id="PRU01248"/>
    </source>
</evidence>
<name>A0A4R6S1B7_9MICO</name>
<keyword evidence="2" id="KW-0233">DNA recombination</keyword>